<dbReference type="AlphaFoldDB" id="A0A2G1XMC2"/>
<name>A0A2G1XMC2_STRCJ</name>
<proteinExistence type="predicted"/>
<dbReference type="Proteomes" id="UP000222531">
    <property type="component" value="Unassembled WGS sequence"/>
</dbReference>
<keyword evidence="2" id="KW-1185">Reference proteome</keyword>
<evidence type="ECO:0000313" key="2">
    <source>
        <dbReference type="Proteomes" id="UP000222531"/>
    </source>
</evidence>
<accession>A0A2G1XMC2</accession>
<organism evidence="1 2">
    <name type="scientific">Streptomyces cinnamoneus</name>
    <name type="common">Streptoverticillium cinnamoneum</name>
    <dbReference type="NCBI Taxonomy" id="53446"/>
    <lineage>
        <taxon>Bacteria</taxon>
        <taxon>Bacillati</taxon>
        <taxon>Actinomycetota</taxon>
        <taxon>Actinomycetes</taxon>
        <taxon>Kitasatosporales</taxon>
        <taxon>Streptomycetaceae</taxon>
        <taxon>Streptomyces</taxon>
        <taxon>Streptomyces cinnamoneus group</taxon>
    </lineage>
</organism>
<evidence type="ECO:0000313" key="1">
    <source>
        <dbReference type="EMBL" id="PHQ52387.1"/>
    </source>
</evidence>
<dbReference type="EMBL" id="NHZO01000084">
    <property type="protein sequence ID" value="PHQ52387.1"/>
    <property type="molecule type" value="Genomic_DNA"/>
</dbReference>
<comment type="caution">
    <text evidence="1">The sequence shown here is derived from an EMBL/GenBank/DDBJ whole genome shotgun (WGS) entry which is preliminary data.</text>
</comment>
<reference evidence="1 2" key="1">
    <citation type="journal article" date="2017" name="Biochemistry">
        <title>Identification of the Biosynthetic Pathway for the Antibiotic Bicyclomycin.</title>
        <authorList>
            <person name="Patteson J."/>
            <person name="Cai W."/>
            <person name="Johnson R.A."/>
            <person name="Santa Maria K."/>
            <person name="Li B."/>
        </authorList>
    </citation>
    <scope>NUCLEOTIDE SEQUENCE [LARGE SCALE GENOMIC DNA]</scope>
    <source>
        <strain evidence="1 2">ATCC 21532</strain>
    </source>
</reference>
<protein>
    <submittedName>
        <fullName evidence="1">Uncharacterized protein</fullName>
    </submittedName>
</protein>
<gene>
    <name evidence="1" type="ORF">BLA24_08060</name>
</gene>
<sequence>MSRSRAAKASYAALALAPRVPESIDWSSRTPAAAIVRAFSAASASARTSSARMKPIWDRRASRAASDAAEASSIGCR</sequence>